<dbReference type="NCBIfam" id="NF046098">
    <property type="entry name" value="RSP_7527_fam"/>
    <property type="match status" value="1"/>
</dbReference>
<proteinExistence type="predicted"/>
<protein>
    <submittedName>
        <fullName evidence="1">Uncharacterized protein</fullName>
    </submittedName>
</protein>
<dbReference type="EMBL" id="JAOCQF010000001">
    <property type="protein sequence ID" value="MCT8329135.1"/>
    <property type="molecule type" value="Genomic_DNA"/>
</dbReference>
<accession>A0ABT2NNQ2</accession>
<gene>
    <name evidence="1" type="ORF">N5I32_06390</name>
</gene>
<comment type="caution">
    <text evidence="1">The sequence shown here is derived from an EMBL/GenBank/DDBJ whole genome shotgun (WGS) entry which is preliminary data.</text>
</comment>
<dbReference type="RefSeq" id="WP_261494555.1">
    <property type="nucleotide sequence ID" value="NZ_JAOCQF010000001.1"/>
</dbReference>
<sequence>MPAPADRNENPSMAEIVARAHQMRAEALSGAFGTAFHALATAFHALANAFGRVFARRGASAARRVIRSAVH</sequence>
<reference evidence="2" key="1">
    <citation type="submission" date="2023-07" db="EMBL/GenBank/DDBJ databases">
        <title>Defluviimonas sediminis sp. nov., isolated from mangrove sediment.</title>
        <authorList>
            <person name="Liu L."/>
            <person name="Li J."/>
            <person name="Huang Y."/>
            <person name="Pan J."/>
            <person name="Li M."/>
        </authorList>
    </citation>
    <scope>NUCLEOTIDE SEQUENCE [LARGE SCALE GENOMIC DNA]</scope>
    <source>
        <strain evidence="2">FT324</strain>
    </source>
</reference>
<name>A0ABT2NNQ2_9RHOB</name>
<dbReference type="Proteomes" id="UP001205601">
    <property type="component" value="Unassembled WGS sequence"/>
</dbReference>
<keyword evidence="2" id="KW-1185">Reference proteome</keyword>
<evidence type="ECO:0000313" key="1">
    <source>
        <dbReference type="EMBL" id="MCT8329135.1"/>
    </source>
</evidence>
<evidence type="ECO:0000313" key="2">
    <source>
        <dbReference type="Proteomes" id="UP001205601"/>
    </source>
</evidence>
<organism evidence="1 2">
    <name type="scientific">Albidovulum sediminis</name>
    <dbReference type="NCBI Taxonomy" id="3066345"/>
    <lineage>
        <taxon>Bacteria</taxon>
        <taxon>Pseudomonadati</taxon>
        <taxon>Pseudomonadota</taxon>
        <taxon>Alphaproteobacteria</taxon>
        <taxon>Rhodobacterales</taxon>
        <taxon>Paracoccaceae</taxon>
        <taxon>Albidovulum</taxon>
    </lineage>
</organism>
<dbReference type="InterPro" id="IPR058227">
    <property type="entry name" value="RSP_7527-like"/>
</dbReference>